<name>A0A667HWU0_LYNCA</name>
<evidence type="ECO:0000313" key="6">
    <source>
        <dbReference type="Ensembl" id="ENSLCNP00005030989.1"/>
    </source>
</evidence>
<dbReference type="Ensembl" id="ENSLCNT00005034603.1">
    <property type="protein sequence ID" value="ENSLCNP00005030989.1"/>
    <property type="gene ID" value="ENSLCNG00005020208.1"/>
</dbReference>
<dbReference type="InterPro" id="IPR020934">
    <property type="entry name" value="Ribosomal_uS19_CS"/>
</dbReference>
<organism evidence="6 7">
    <name type="scientific">Lynx canadensis</name>
    <name type="common">Canada lynx</name>
    <name type="synonym">Felis canadensis</name>
    <dbReference type="NCBI Taxonomy" id="61383"/>
    <lineage>
        <taxon>Eukaryota</taxon>
        <taxon>Metazoa</taxon>
        <taxon>Chordata</taxon>
        <taxon>Craniata</taxon>
        <taxon>Vertebrata</taxon>
        <taxon>Euteleostomi</taxon>
        <taxon>Mammalia</taxon>
        <taxon>Eutheria</taxon>
        <taxon>Laurasiatheria</taxon>
        <taxon>Carnivora</taxon>
        <taxon>Feliformia</taxon>
        <taxon>Felidae</taxon>
        <taxon>Felinae</taxon>
        <taxon>Lynx</taxon>
    </lineage>
</organism>
<keyword evidence="2 5" id="KW-0689">Ribosomal protein</keyword>
<evidence type="ECO:0000256" key="2">
    <source>
        <dbReference type="ARBA" id="ARBA00022980"/>
    </source>
</evidence>
<dbReference type="InterPro" id="IPR002222">
    <property type="entry name" value="Ribosomal_uS19"/>
</dbReference>
<comment type="similarity">
    <text evidence="1 5">Belongs to the universal ribosomal protein uS19 family.</text>
</comment>
<sequence>MTRDGWHKWSRRRSKFTSCSLNLDQLLGRSYEQLMQLHTQLSLLKLLHKANKESSLMEKPKVVKACLQDMIILPVMGGNMVGVYSGKTFSQVEIKPEMIGYYLGEFSLTSKLVKHGKPSVGATHSSCFILLK</sequence>
<evidence type="ECO:0000256" key="4">
    <source>
        <dbReference type="ARBA" id="ARBA00035469"/>
    </source>
</evidence>
<dbReference type="PANTHER" id="PTHR11880:SF2">
    <property type="entry name" value="SMALL RIBOSOMAL SUBUNIT PROTEIN US19"/>
    <property type="match status" value="1"/>
</dbReference>
<reference evidence="6" key="1">
    <citation type="submission" date="2025-08" db="UniProtKB">
        <authorList>
            <consortium name="Ensembl"/>
        </authorList>
    </citation>
    <scope>IDENTIFICATION</scope>
</reference>
<dbReference type="HAMAP" id="MF_00531">
    <property type="entry name" value="Ribosomal_uS19"/>
    <property type="match status" value="1"/>
</dbReference>
<evidence type="ECO:0000256" key="3">
    <source>
        <dbReference type="ARBA" id="ARBA00023274"/>
    </source>
</evidence>
<dbReference type="GO" id="GO:0022627">
    <property type="term" value="C:cytosolic small ribosomal subunit"/>
    <property type="evidence" value="ECO:0007669"/>
    <property type="project" value="TreeGrafter"/>
</dbReference>
<keyword evidence="3 5" id="KW-0687">Ribonucleoprotein</keyword>
<dbReference type="Proteomes" id="UP000472241">
    <property type="component" value="Unplaced"/>
</dbReference>
<dbReference type="AlphaFoldDB" id="A0A667HWU0"/>
<dbReference type="InterPro" id="IPR023575">
    <property type="entry name" value="Ribosomal_uS19_SF"/>
</dbReference>
<dbReference type="Gene3D" id="3.30.860.10">
    <property type="entry name" value="30s Ribosomal Protein S19, Chain A"/>
    <property type="match status" value="1"/>
</dbReference>
<dbReference type="PANTHER" id="PTHR11880">
    <property type="entry name" value="RIBOSOMAL PROTEIN S19P FAMILY MEMBER"/>
    <property type="match status" value="1"/>
</dbReference>
<evidence type="ECO:0000313" key="7">
    <source>
        <dbReference type="Proteomes" id="UP000472241"/>
    </source>
</evidence>
<reference evidence="6" key="2">
    <citation type="submission" date="2025-09" db="UniProtKB">
        <authorList>
            <consortium name="Ensembl"/>
        </authorList>
    </citation>
    <scope>IDENTIFICATION</scope>
</reference>
<dbReference type="GO" id="GO:0003735">
    <property type="term" value="F:structural constituent of ribosome"/>
    <property type="evidence" value="ECO:0007669"/>
    <property type="project" value="InterPro"/>
</dbReference>
<proteinExistence type="inferred from homology"/>
<dbReference type="PRINTS" id="PR00975">
    <property type="entry name" value="RIBOSOMALS19"/>
</dbReference>
<dbReference type="GO" id="GO:0006412">
    <property type="term" value="P:translation"/>
    <property type="evidence" value="ECO:0007669"/>
    <property type="project" value="InterPro"/>
</dbReference>
<protein>
    <recommendedName>
        <fullName evidence="4">40S ribosomal protein S15</fullName>
    </recommendedName>
</protein>
<dbReference type="GO" id="GO:0003723">
    <property type="term" value="F:RNA binding"/>
    <property type="evidence" value="ECO:0007669"/>
    <property type="project" value="InterPro"/>
</dbReference>
<dbReference type="PROSITE" id="PS00323">
    <property type="entry name" value="RIBOSOMAL_S19"/>
    <property type="match status" value="1"/>
</dbReference>
<evidence type="ECO:0000256" key="5">
    <source>
        <dbReference type="RuleBase" id="RU003485"/>
    </source>
</evidence>
<dbReference type="SUPFAM" id="SSF54570">
    <property type="entry name" value="Ribosomal protein S19"/>
    <property type="match status" value="1"/>
</dbReference>
<dbReference type="GO" id="GO:0000028">
    <property type="term" value="P:ribosomal small subunit assembly"/>
    <property type="evidence" value="ECO:0007669"/>
    <property type="project" value="TreeGrafter"/>
</dbReference>
<accession>A0A667HWU0</accession>
<evidence type="ECO:0000256" key="1">
    <source>
        <dbReference type="ARBA" id="ARBA00007345"/>
    </source>
</evidence>
<keyword evidence="7" id="KW-1185">Reference proteome</keyword>
<dbReference type="Pfam" id="PF00203">
    <property type="entry name" value="Ribosomal_S19"/>
    <property type="match status" value="1"/>
</dbReference>